<dbReference type="InterPro" id="IPR046350">
    <property type="entry name" value="Cystatin_sf"/>
</dbReference>
<dbReference type="Gene3D" id="3.10.450.10">
    <property type="match status" value="1"/>
</dbReference>
<dbReference type="Proteomes" id="UP001210211">
    <property type="component" value="Unassembled WGS sequence"/>
</dbReference>
<dbReference type="AlphaFoldDB" id="A0AAD6A2V9"/>
<protein>
    <recommendedName>
        <fullName evidence="5">Cystatin domain-containing protein</fullName>
    </recommendedName>
</protein>
<sequence length="155" mass="17472">MAPNSLLFLTFFLSITLSTAFQLGPIRLIRDQTDITTGTISPGRKVGGRSEVKDVESNKDVQELGRFAVQEYNRQLQENHTTKEELLSFSKVVEAQRQVVAGLKYYMRIVTTVSCAEPEGHGKRVYDVVVVVKPWLGSRVLVSFEPVKGRKLRFV</sequence>
<organism evidence="6 7">
    <name type="scientific">Rhynchospora tenuis</name>
    <dbReference type="NCBI Taxonomy" id="198213"/>
    <lineage>
        <taxon>Eukaryota</taxon>
        <taxon>Viridiplantae</taxon>
        <taxon>Streptophyta</taxon>
        <taxon>Embryophyta</taxon>
        <taxon>Tracheophyta</taxon>
        <taxon>Spermatophyta</taxon>
        <taxon>Magnoliopsida</taxon>
        <taxon>Liliopsida</taxon>
        <taxon>Poales</taxon>
        <taxon>Cyperaceae</taxon>
        <taxon>Cyperoideae</taxon>
        <taxon>Rhynchosporeae</taxon>
        <taxon>Rhynchospora</taxon>
    </lineage>
</organism>
<reference evidence="6 7" key="1">
    <citation type="journal article" date="2022" name="Cell">
        <title>Repeat-based holocentromeres influence genome architecture and karyotype evolution.</title>
        <authorList>
            <person name="Hofstatter P.G."/>
            <person name="Thangavel G."/>
            <person name="Lux T."/>
            <person name="Neumann P."/>
            <person name="Vondrak T."/>
            <person name="Novak P."/>
            <person name="Zhang M."/>
            <person name="Costa L."/>
            <person name="Castellani M."/>
            <person name="Scott A."/>
            <person name="Toegelov H."/>
            <person name="Fuchs J."/>
            <person name="Mata-Sucre Y."/>
            <person name="Dias Y."/>
            <person name="Vanzela A.L.L."/>
            <person name="Huettel B."/>
            <person name="Almeida C.C.S."/>
            <person name="Simkova H."/>
            <person name="Souza G."/>
            <person name="Pedrosa-Harand A."/>
            <person name="Macas J."/>
            <person name="Mayer K.F.X."/>
            <person name="Houben A."/>
            <person name="Marques A."/>
        </authorList>
    </citation>
    <scope>NUCLEOTIDE SEQUENCE [LARGE SCALE GENOMIC DNA]</scope>
    <source>
        <strain evidence="6">RhyTen1mFocal</strain>
    </source>
</reference>
<dbReference type="Pfam" id="PF16845">
    <property type="entry name" value="SQAPI"/>
    <property type="match status" value="1"/>
</dbReference>
<evidence type="ECO:0000256" key="3">
    <source>
        <dbReference type="ARBA" id="ARBA00022704"/>
    </source>
</evidence>
<name>A0AAD6A2V9_9POAL</name>
<proteinExistence type="inferred from homology"/>
<feature type="domain" description="Cystatin" evidence="5">
    <location>
        <begin position="44"/>
        <end position="147"/>
    </location>
</feature>
<evidence type="ECO:0000313" key="7">
    <source>
        <dbReference type="Proteomes" id="UP001210211"/>
    </source>
</evidence>
<dbReference type="PANTHER" id="PTHR47373:SF1">
    <property type="entry name" value="CYSTEINE PROTEINASE INHIBITOR 2"/>
    <property type="match status" value="1"/>
</dbReference>
<keyword evidence="4" id="KW-0732">Signal</keyword>
<dbReference type="EMBL" id="JAMRDG010000001">
    <property type="protein sequence ID" value="KAJ3708614.1"/>
    <property type="molecule type" value="Genomic_DNA"/>
</dbReference>
<comment type="caution">
    <text evidence="6">The sequence shown here is derived from an EMBL/GenBank/DDBJ whole genome shotgun (WGS) entry which is preliminary data.</text>
</comment>
<keyword evidence="3" id="KW-0789">Thiol protease inhibitor</keyword>
<comment type="similarity">
    <text evidence="1">Belongs to the cystatin family. Phytocystatin subfamily.</text>
</comment>
<keyword evidence="2" id="KW-0646">Protease inhibitor</keyword>
<accession>A0AAD6A2V9</accession>
<evidence type="ECO:0000259" key="5">
    <source>
        <dbReference type="SMART" id="SM00043"/>
    </source>
</evidence>
<keyword evidence="7" id="KW-1185">Reference proteome</keyword>
<evidence type="ECO:0000256" key="2">
    <source>
        <dbReference type="ARBA" id="ARBA00022690"/>
    </source>
</evidence>
<feature type="chain" id="PRO_5042132280" description="Cystatin domain-containing protein" evidence="4">
    <location>
        <begin position="21"/>
        <end position="155"/>
    </location>
</feature>
<dbReference type="GO" id="GO:0004869">
    <property type="term" value="F:cysteine-type endopeptidase inhibitor activity"/>
    <property type="evidence" value="ECO:0007669"/>
    <property type="project" value="UniProtKB-KW"/>
</dbReference>
<gene>
    <name evidence="6" type="ORF">LUZ61_012319</name>
</gene>
<evidence type="ECO:0000313" key="6">
    <source>
        <dbReference type="EMBL" id="KAJ3708614.1"/>
    </source>
</evidence>
<evidence type="ECO:0000256" key="4">
    <source>
        <dbReference type="SAM" id="SignalP"/>
    </source>
</evidence>
<dbReference type="SMART" id="SM00043">
    <property type="entry name" value="CY"/>
    <property type="match status" value="1"/>
</dbReference>
<dbReference type="InterPro" id="IPR000010">
    <property type="entry name" value="Cystatin_dom"/>
</dbReference>
<dbReference type="CDD" id="cd00042">
    <property type="entry name" value="CY"/>
    <property type="match status" value="1"/>
</dbReference>
<feature type="signal peptide" evidence="4">
    <location>
        <begin position="1"/>
        <end position="20"/>
    </location>
</feature>
<evidence type="ECO:0000256" key="1">
    <source>
        <dbReference type="ARBA" id="ARBA00007233"/>
    </source>
</evidence>
<dbReference type="SUPFAM" id="SSF54403">
    <property type="entry name" value="Cystatin/monellin"/>
    <property type="match status" value="1"/>
</dbReference>
<dbReference type="PANTHER" id="PTHR47373">
    <property type="entry name" value="CYSTEINE PROTEINASE INHIBITOR 2"/>
    <property type="match status" value="1"/>
</dbReference>